<evidence type="ECO:0000313" key="2">
    <source>
        <dbReference type="EMBL" id="MCL2915961.1"/>
    </source>
</evidence>
<proteinExistence type="inferred from homology"/>
<sequence>MLIPYNSLLELPEETLNNLIREYLFTQVEDGGFDTLSGDSLKHAISRCRDALKRGELVVEYGEEDESIAIRNRDQIIGTQN</sequence>
<gene>
    <name evidence="2" type="ORF">L2725_19645</name>
</gene>
<dbReference type="EMBL" id="JAKIKT010000009">
    <property type="protein sequence ID" value="MCL2915961.1"/>
    <property type="molecule type" value="Genomic_DNA"/>
</dbReference>
<protein>
    <submittedName>
        <fullName evidence="2">YheU family protein</fullName>
    </submittedName>
</protein>
<reference evidence="2 3" key="1">
    <citation type="submission" date="2022-01" db="EMBL/GenBank/DDBJ databases">
        <title>Whole genome-based taxonomy of the Shewanellaceae.</title>
        <authorList>
            <person name="Martin-Rodriguez A.J."/>
        </authorList>
    </citation>
    <scope>NUCLEOTIDE SEQUENCE [LARGE SCALE GENOMIC DNA]</scope>
    <source>
        <strain evidence="2 3">DSM 21332</strain>
    </source>
</reference>
<dbReference type="RefSeq" id="WP_249250527.1">
    <property type="nucleotide sequence ID" value="NZ_JAKIKT010000009.1"/>
</dbReference>
<dbReference type="SUPFAM" id="SSF118001">
    <property type="entry name" value="YehU-like"/>
    <property type="match status" value="1"/>
</dbReference>
<dbReference type="Proteomes" id="UP001202831">
    <property type="component" value="Unassembled WGS sequence"/>
</dbReference>
<evidence type="ECO:0000256" key="1">
    <source>
        <dbReference type="ARBA" id="ARBA00006450"/>
    </source>
</evidence>
<accession>A0ABT0NDQ2</accession>
<dbReference type="InterPro" id="IPR036685">
    <property type="entry name" value="YehU-like_sf"/>
</dbReference>
<dbReference type="Pfam" id="PF06794">
    <property type="entry name" value="UPF0270"/>
    <property type="match status" value="1"/>
</dbReference>
<dbReference type="Gene3D" id="1.10.10.610">
    <property type="entry name" value="YehU-like"/>
    <property type="match status" value="1"/>
</dbReference>
<comment type="similarity">
    <text evidence="1">Belongs to the UPF0270 family.</text>
</comment>
<evidence type="ECO:0000313" key="3">
    <source>
        <dbReference type="Proteomes" id="UP001202831"/>
    </source>
</evidence>
<name>A0ABT0NDQ2_9GAMM</name>
<keyword evidence="3" id="KW-1185">Reference proteome</keyword>
<comment type="caution">
    <text evidence="2">The sequence shown here is derived from an EMBL/GenBank/DDBJ whole genome shotgun (WGS) entry which is preliminary data.</text>
</comment>
<organism evidence="2 3">
    <name type="scientific">Shewanella corallii</name>
    <dbReference type="NCBI Taxonomy" id="560080"/>
    <lineage>
        <taxon>Bacteria</taxon>
        <taxon>Pseudomonadati</taxon>
        <taxon>Pseudomonadota</taxon>
        <taxon>Gammaproteobacteria</taxon>
        <taxon>Alteromonadales</taxon>
        <taxon>Shewanellaceae</taxon>
        <taxon>Shewanella</taxon>
    </lineage>
</organism>
<dbReference type="InterPro" id="IPR010648">
    <property type="entry name" value="UPF0270"/>
</dbReference>